<evidence type="ECO:0000259" key="2">
    <source>
        <dbReference type="Pfam" id="PF03781"/>
    </source>
</evidence>
<evidence type="ECO:0000313" key="5">
    <source>
        <dbReference type="Proteomes" id="UP000019205"/>
    </source>
</evidence>
<feature type="domain" description="PEGA" evidence="3">
    <location>
        <begin position="123"/>
        <end position="189"/>
    </location>
</feature>
<dbReference type="EMBL" id="AAOA02000002">
    <property type="protein sequence ID" value="EAQ98676.1"/>
    <property type="molecule type" value="Genomic_DNA"/>
</dbReference>
<protein>
    <recommendedName>
        <fullName evidence="6">PEGA domain-containing protein</fullName>
    </recommendedName>
</protein>
<dbReference type="eggNOG" id="COG1262">
    <property type="taxonomic scope" value="Bacteria"/>
</dbReference>
<feature type="domain" description="PEGA" evidence="3">
    <location>
        <begin position="192"/>
        <end position="238"/>
    </location>
</feature>
<evidence type="ECO:0000256" key="1">
    <source>
        <dbReference type="SAM" id="Phobius"/>
    </source>
</evidence>
<keyword evidence="1" id="KW-1133">Transmembrane helix</keyword>
<dbReference type="InterPro" id="IPR016187">
    <property type="entry name" value="CTDL_fold"/>
</dbReference>
<comment type="caution">
    <text evidence="4">The sequence shown here is derived from an EMBL/GenBank/DDBJ whole genome shotgun (WGS) entry which is preliminary data.</text>
</comment>
<dbReference type="STRING" id="314285.KT71_01825"/>
<dbReference type="SUPFAM" id="SSF56436">
    <property type="entry name" value="C-type lectin-like"/>
    <property type="match status" value="1"/>
</dbReference>
<reference evidence="4 5" key="2">
    <citation type="journal article" date="2009" name="PLoS ONE">
        <title>The photosynthetic apparatus and its regulation in the aerobic gammaproteobacterium Congregibacter litoralis gen. nov., sp. nov.</title>
        <authorList>
            <person name="Spring S."/>
            <person name="Lunsdorf H."/>
            <person name="Fuchs B.M."/>
            <person name="Tindall B.J."/>
        </authorList>
    </citation>
    <scope>NUCLEOTIDE SEQUENCE [LARGE SCALE GENOMIC DNA]</scope>
    <source>
        <strain evidence="4">KT71</strain>
    </source>
</reference>
<evidence type="ECO:0000313" key="4">
    <source>
        <dbReference type="EMBL" id="EAQ98676.1"/>
    </source>
</evidence>
<keyword evidence="1" id="KW-0472">Membrane</keyword>
<sequence length="686" mass="74819">MSEEKPRSIQAAAFEPLDPTAVEKKARIPASRWLLIAAVLLFLMALWFLLTARSLEISVVAEEDADLELAGLVLPFGDRFLLRSGTYALTVTAPGYHPYESDIQVSKDATQRQEVILQPLPGRLTIATTPAGAALSVDDEALGVTPLTDLPLEAGSRTLRLELPRYLPLSQVIDVTGRNVQQRLDLSLDPAWAEVSIASDPPGAELLVDGTPVGKTPGTFEILQGEHELALTRPGFAREDFTLTSEAGVAQDLGTVELTPATGVLTLTSTPNGANVSVDGEFAGQTPLEIELSPNTDHRISLSRAGYRRASDTVRMEAGARRARSVSLKPLLGDVLVKVSPAEAELLVNGKPVGRGTQTLSLPAVVQRIEARLDGYESSKRSVTPRPGLEQLIELTLLTPEAARKARLTPTITTALGQTLVLMNPLDSPRNEFSMGASRRDPGRRANEVLHPVRLERPFYFQNQEVTNAQFRQFQASHNSGQIEGNSLNREHQPVAQVSWQQAASFCNWLSRREGLTPFYQEQQGIIIGFNPDALGYRLPTEAEWAWVARLKGEELQRFTWGEEFPPKKAVENVADNSSAYVTGRVLNGYDDGYVVAAPVGSFAANERGIFDLGGNVSEWIHDVYTIPASSGVVTTDPLGGQRGDNYVIRGASWALGRLPELRLSYRDYGQAGRDDVGFRIARYAE</sequence>
<dbReference type="InterPro" id="IPR042095">
    <property type="entry name" value="SUMF_sf"/>
</dbReference>
<dbReference type="Pfam" id="PF08308">
    <property type="entry name" value="PEGA"/>
    <property type="match status" value="3"/>
</dbReference>
<dbReference type="GO" id="GO:0120147">
    <property type="term" value="F:formylglycine-generating oxidase activity"/>
    <property type="evidence" value="ECO:0007669"/>
    <property type="project" value="TreeGrafter"/>
</dbReference>
<dbReference type="Proteomes" id="UP000019205">
    <property type="component" value="Chromosome"/>
</dbReference>
<reference evidence="4 5" key="1">
    <citation type="journal article" date="2007" name="Proc. Natl. Acad. Sci. U.S.A.">
        <title>Characterization of a marine gammaproteobacterium capable of aerobic anoxygenic photosynthesis.</title>
        <authorList>
            <person name="Fuchs B.M."/>
            <person name="Spring S."/>
            <person name="Teeling H."/>
            <person name="Quast C."/>
            <person name="Wulf J."/>
            <person name="Schattenhofer M."/>
            <person name="Yan S."/>
            <person name="Ferriera S."/>
            <person name="Johnson J."/>
            <person name="Glockner F.O."/>
            <person name="Amann R."/>
        </authorList>
    </citation>
    <scope>NUCLEOTIDE SEQUENCE [LARGE SCALE GENOMIC DNA]</scope>
    <source>
        <strain evidence="4">KT71</strain>
    </source>
</reference>
<dbReference type="PANTHER" id="PTHR23150">
    <property type="entry name" value="SULFATASE MODIFYING FACTOR 1, 2"/>
    <property type="match status" value="1"/>
</dbReference>
<dbReference type="InterPro" id="IPR051043">
    <property type="entry name" value="Sulfatase_Mod_Factor_Kinase"/>
</dbReference>
<gene>
    <name evidence="4" type="ORF">KT71_01825</name>
</gene>
<dbReference type="Gene3D" id="3.90.1580.10">
    <property type="entry name" value="paralog of FGE (formylglycine-generating enzyme)"/>
    <property type="match status" value="1"/>
</dbReference>
<feature type="domain" description="Sulfatase-modifying factor enzyme-like" evidence="2">
    <location>
        <begin position="432"/>
        <end position="683"/>
    </location>
</feature>
<dbReference type="OrthoDB" id="9768004at2"/>
<keyword evidence="1" id="KW-0812">Transmembrane</keyword>
<feature type="transmembrane region" description="Helical" evidence="1">
    <location>
        <begin position="33"/>
        <end position="50"/>
    </location>
</feature>
<evidence type="ECO:0000259" key="3">
    <source>
        <dbReference type="Pfam" id="PF08308"/>
    </source>
</evidence>
<dbReference type="RefSeq" id="WP_008292761.1">
    <property type="nucleotide sequence ID" value="NZ_CM002299.1"/>
</dbReference>
<dbReference type="PANTHER" id="PTHR23150:SF19">
    <property type="entry name" value="FORMYLGLYCINE-GENERATING ENZYME"/>
    <property type="match status" value="1"/>
</dbReference>
<name>A4A6M9_9GAMM</name>
<organism evidence="4 5">
    <name type="scientific">Congregibacter litoralis KT71</name>
    <dbReference type="NCBI Taxonomy" id="314285"/>
    <lineage>
        <taxon>Bacteria</taxon>
        <taxon>Pseudomonadati</taxon>
        <taxon>Pseudomonadota</taxon>
        <taxon>Gammaproteobacteria</taxon>
        <taxon>Cellvibrionales</taxon>
        <taxon>Halieaceae</taxon>
        <taxon>Congregibacter</taxon>
    </lineage>
</organism>
<dbReference type="InterPro" id="IPR013229">
    <property type="entry name" value="PEGA"/>
</dbReference>
<dbReference type="Pfam" id="PF03781">
    <property type="entry name" value="FGE-sulfatase"/>
    <property type="match status" value="1"/>
</dbReference>
<dbReference type="HOGENOM" id="CLU_390710_0_0_6"/>
<feature type="domain" description="PEGA" evidence="3">
    <location>
        <begin position="263"/>
        <end position="329"/>
    </location>
</feature>
<keyword evidence="5" id="KW-1185">Reference proteome</keyword>
<dbReference type="AlphaFoldDB" id="A4A6M9"/>
<proteinExistence type="predicted"/>
<evidence type="ECO:0008006" key="6">
    <source>
        <dbReference type="Google" id="ProtNLM"/>
    </source>
</evidence>
<accession>A4A6M9</accession>
<dbReference type="InterPro" id="IPR005532">
    <property type="entry name" value="SUMF_dom"/>
</dbReference>
<dbReference type="Gene3D" id="2.60.40.1120">
    <property type="entry name" value="Carboxypeptidase-like, regulatory domain"/>
    <property type="match status" value="1"/>
</dbReference>